<evidence type="ECO:0000313" key="6">
    <source>
        <dbReference type="EMBL" id="GBN26407.1"/>
    </source>
</evidence>
<keyword evidence="7" id="KW-1185">Reference proteome</keyword>
<dbReference type="EMBL" id="BGPR01007377">
    <property type="protein sequence ID" value="GBN26399.1"/>
    <property type="molecule type" value="Genomic_DNA"/>
</dbReference>
<feature type="compositionally biased region" description="Low complexity" evidence="1">
    <location>
        <begin position="30"/>
        <end position="46"/>
    </location>
</feature>
<keyword evidence="2" id="KW-0812">Transmembrane</keyword>
<feature type="transmembrane region" description="Helical" evidence="2">
    <location>
        <begin position="173"/>
        <end position="194"/>
    </location>
</feature>
<dbReference type="Proteomes" id="UP000499080">
    <property type="component" value="Unassembled WGS sequence"/>
</dbReference>
<evidence type="ECO:0000256" key="1">
    <source>
        <dbReference type="SAM" id="MobiDB-lite"/>
    </source>
</evidence>
<dbReference type="EMBL" id="BGPR01007378">
    <property type="protein sequence ID" value="GBN26407.1"/>
    <property type="molecule type" value="Genomic_DNA"/>
</dbReference>
<proteinExistence type="predicted"/>
<reference evidence="6 7" key="1">
    <citation type="journal article" date="2019" name="Sci. Rep.">
        <title>Orb-weaving spider Araneus ventricosus genome elucidates the spidroin gene catalogue.</title>
        <authorList>
            <person name="Kono N."/>
            <person name="Nakamura H."/>
            <person name="Ohtoshi R."/>
            <person name="Moran D.A.P."/>
            <person name="Shinohara A."/>
            <person name="Yoshida Y."/>
            <person name="Fujiwara M."/>
            <person name="Mori M."/>
            <person name="Tomita M."/>
            <person name="Arakawa K."/>
        </authorList>
    </citation>
    <scope>NUCLEOTIDE SEQUENCE [LARGE SCALE GENOMIC DNA]</scope>
</reference>
<dbReference type="OrthoDB" id="6429720at2759"/>
<name>A0A4Y2MKV9_ARAVE</name>
<evidence type="ECO:0000313" key="3">
    <source>
        <dbReference type="EMBL" id="GBN26318.1"/>
    </source>
</evidence>
<keyword evidence="2" id="KW-1133">Transmembrane helix</keyword>
<evidence type="ECO:0000313" key="7">
    <source>
        <dbReference type="Proteomes" id="UP000499080"/>
    </source>
</evidence>
<evidence type="ECO:0000313" key="4">
    <source>
        <dbReference type="EMBL" id="GBN26323.1"/>
    </source>
</evidence>
<sequence length="286" mass="31856">MADQTPDLTQLVSSIPQIVITEPSPFRAGTTTETSTATSAAAVETVPVTSPAGDIVVPASGADSTQDSDEFKDPDCELCEEESSEKPAEVVMEVDAQVPVQPSERERNEETEDDFRNTSVENCFERCMRALAWFNESKYMLIVQFLLLSIPISAGFMGAKYLDKCPLSSETPVFLFMMGVAGTIVIICRILLISRKILLPTHREWQVLRVLVIVGNLAVIVCLATEMFSFFRTAPSFEMGSAHYCHEIFYKYTFWANWTCLVVIAFLMFLQLPNCSVVNFQNDVTP</sequence>
<accession>A0A4Y2MKV9</accession>
<keyword evidence="2" id="KW-0472">Membrane</keyword>
<feature type="region of interest" description="Disordered" evidence="1">
    <location>
        <begin position="23"/>
        <end position="46"/>
    </location>
</feature>
<dbReference type="PANTHER" id="PTHR33444">
    <property type="entry name" value="SI:DKEY-19B23.12-RELATED"/>
    <property type="match status" value="1"/>
</dbReference>
<protein>
    <submittedName>
        <fullName evidence="6">Uncharacterized protein</fullName>
    </submittedName>
</protein>
<organism evidence="6 7">
    <name type="scientific">Araneus ventricosus</name>
    <name type="common">Orbweaver spider</name>
    <name type="synonym">Epeira ventricosa</name>
    <dbReference type="NCBI Taxonomy" id="182803"/>
    <lineage>
        <taxon>Eukaryota</taxon>
        <taxon>Metazoa</taxon>
        <taxon>Ecdysozoa</taxon>
        <taxon>Arthropoda</taxon>
        <taxon>Chelicerata</taxon>
        <taxon>Arachnida</taxon>
        <taxon>Araneae</taxon>
        <taxon>Araneomorphae</taxon>
        <taxon>Entelegynae</taxon>
        <taxon>Araneoidea</taxon>
        <taxon>Araneidae</taxon>
        <taxon>Araneus</taxon>
    </lineage>
</organism>
<dbReference type="AlphaFoldDB" id="A0A4Y2MKV9"/>
<dbReference type="InterPro" id="IPR040350">
    <property type="entry name" value="TMEM272"/>
</dbReference>
<evidence type="ECO:0000313" key="5">
    <source>
        <dbReference type="EMBL" id="GBN26399.1"/>
    </source>
</evidence>
<feature type="transmembrane region" description="Helical" evidence="2">
    <location>
        <begin position="206"/>
        <end position="228"/>
    </location>
</feature>
<feature type="transmembrane region" description="Helical" evidence="2">
    <location>
        <begin position="248"/>
        <end position="270"/>
    </location>
</feature>
<dbReference type="EMBL" id="BGPR01007369">
    <property type="protein sequence ID" value="GBN26318.1"/>
    <property type="molecule type" value="Genomic_DNA"/>
</dbReference>
<dbReference type="PANTHER" id="PTHR33444:SF7">
    <property type="entry name" value="TRANSMEMBRANE PROTEIN 272"/>
    <property type="match status" value="1"/>
</dbReference>
<dbReference type="EMBL" id="BGPR01007370">
    <property type="protein sequence ID" value="GBN26323.1"/>
    <property type="molecule type" value="Genomic_DNA"/>
</dbReference>
<evidence type="ECO:0000256" key="2">
    <source>
        <dbReference type="SAM" id="Phobius"/>
    </source>
</evidence>
<feature type="transmembrane region" description="Helical" evidence="2">
    <location>
        <begin position="139"/>
        <end position="161"/>
    </location>
</feature>
<gene>
    <name evidence="4" type="ORF">AVEN_117901_2</name>
    <name evidence="5" type="ORF">AVEN_168604_2</name>
    <name evidence="6" type="ORF">AVEN_186004_2</name>
    <name evidence="3" type="ORF">AVEN_234138_1</name>
</gene>
<comment type="caution">
    <text evidence="6">The sequence shown here is derived from an EMBL/GenBank/DDBJ whole genome shotgun (WGS) entry which is preliminary data.</text>
</comment>